<organism evidence="1 2">
    <name type="scientific">Streptosporangium longisporum</name>
    <dbReference type="NCBI Taxonomy" id="46187"/>
    <lineage>
        <taxon>Bacteria</taxon>
        <taxon>Bacillati</taxon>
        <taxon>Actinomycetota</taxon>
        <taxon>Actinomycetes</taxon>
        <taxon>Streptosporangiales</taxon>
        <taxon>Streptosporangiaceae</taxon>
        <taxon>Streptosporangium</taxon>
    </lineage>
</organism>
<dbReference type="Proteomes" id="UP001499930">
    <property type="component" value="Unassembled WGS sequence"/>
</dbReference>
<proteinExistence type="predicted"/>
<evidence type="ECO:0000313" key="1">
    <source>
        <dbReference type="EMBL" id="GAA3015165.1"/>
    </source>
</evidence>
<keyword evidence="2" id="KW-1185">Reference proteome</keyword>
<protein>
    <submittedName>
        <fullName evidence="1">Uncharacterized protein</fullName>
    </submittedName>
</protein>
<gene>
    <name evidence="1" type="ORF">GCM10017559_43140</name>
</gene>
<name>A0ABN3Y2U2_9ACTN</name>
<dbReference type="EMBL" id="BAAAWD010000012">
    <property type="protein sequence ID" value="GAA3015165.1"/>
    <property type="molecule type" value="Genomic_DNA"/>
</dbReference>
<reference evidence="1 2" key="1">
    <citation type="journal article" date="2019" name="Int. J. Syst. Evol. Microbiol.">
        <title>The Global Catalogue of Microorganisms (GCM) 10K type strain sequencing project: providing services to taxonomists for standard genome sequencing and annotation.</title>
        <authorList>
            <consortium name="The Broad Institute Genomics Platform"/>
            <consortium name="The Broad Institute Genome Sequencing Center for Infectious Disease"/>
            <person name="Wu L."/>
            <person name="Ma J."/>
        </authorList>
    </citation>
    <scope>NUCLEOTIDE SEQUENCE [LARGE SCALE GENOMIC DNA]</scope>
    <source>
        <strain evidence="1 2">JCM 3106</strain>
    </source>
</reference>
<comment type="caution">
    <text evidence="1">The sequence shown here is derived from an EMBL/GenBank/DDBJ whole genome shotgun (WGS) entry which is preliminary data.</text>
</comment>
<evidence type="ECO:0000313" key="2">
    <source>
        <dbReference type="Proteomes" id="UP001499930"/>
    </source>
</evidence>
<sequence>MHPAGAAPVTVFVLASATIMASANMFGPSYIITRGAPADQDEDAISTPHRTSDQALRQFDMGHRVRDELHPRRVPEWWLSALRLRRRSGTGARMTHRHPKAAAHLLHLVLGGDRGAVQSPLVYMSSPRSRPARRPLTEPQ</sequence>
<accession>A0ABN3Y2U2</accession>